<dbReference type="Gene3D" id="3.10.520.10">
    <property type="entry name" value="ApbE-like domains"/>
    <property type="match status" value="2"/>
</dbReference>
<evidence type="ECO:0000256" key="6">
    <source>
        <dbReference type="ARBA" id="ARBA00022723"/>
    </source>
</evidence>
<dbReference type="EC" id="2.7.1.180" evidence="2"/>
<evidence type="ECO:0000313" key="12">
    <source>
        <dbReference type="Proteomes" id="UP000247832"/>
    </source>
</evidence>
<keyword evidence="4" id="KW-0285">Flavoprotein</keyword>
<dbReference type="Pfam" id="PF02424">
    <property type="entry name" value="ApbE"/>
    <property type="match status" value="2"/>
</dbReference>
<dbReference type="PANTHER" id="PTHR30040">
    <property type="entry name" value="THIAMINE BIOSYNTHESIS LIPOPROTEIN APBE"/>
    <property type="match status" value="1"/>
</dbReference>
<dbReference type="InterPro" id="IPR024932">
    <property type="entry name" value="ApbE"/>
</dbReference>
<keyword evidence="5" id="KW-0808">Transferase</keyword>
<name>A0A2V5L331_9MICC</name>
<organism evidence="11 12">
    <name type="scientific">Arthrobacter livingstonensis</name>
    <dbReference type="NCBI Taxonomy" id="670078"/>
    <lineage>
        <taxon>Bacteria</taxon>
        <taxon>Bacillati</taxon>
        <taxon>Actinomycetota</taxon>
        <taxon>Actinomycetes</taxon>
        <taxon>Micrococcales</taxon>
        <taxon>Micrococcaceae</taxon>
        <taxon>Arthrobacter</taxon>
    </lineage>
</organism>
<proteinExistence type="predicted"/>
<evidence type="ECO:0000256" key="3">
    <source>
        <dbReference type="ARBA" id="ARBA00016337"/>
    </source>
</evidence>
<evidence type="ECO:0000256" key="5">
    <source>
        <dbReference type="ARBA" id="ARBA00022679"/>
    </source>
</evidence>
<dbReference type="GO" id="GO:0046872">
    <property type="term" value="F:metal ion binding"/>
    <property type="evidence" value="ECO:0007669"/>
    <property type="project" value="UniProtKB-KW"/>
</dbReference>
<keyword evidence="8" id="KW-0460">Magnesium</keyword>
<dbReference type="Proteomes" id="UP000247832">
    <property type="component" value="Unassembled WGS sequence"/>
</dbReference>
<evidence type="ECO:0000256" key="8">
    <source>
        <dbReference type="ARBA" id="ARBA00022842"/>
    </source>
</evidence>
<evidence type="ECO:0000256" key="4">
    <source>
        <dbReference type="ARBA" id="ARBA00022630"/>
    </source>
</evidence>
<dbReference type="PANTHER" id="PTHR30040:SF2">
    <property type="entry name" value="FAD:PROTEIN FMN TRANSFERASE"/>
    <property type="match status" value="1"/>
</dbReference>
<protein>
    <recommendedName>
        <fullName evidence="3">FAD:protein FMN transferase</fullName>
        <ecNumber evidence="2">2.7.1.180</ecNumber>
    </recommendedName>
    <alternativeName>
        <fullName evidence="9">Flavin transferase</fullName>
    </alternativeName>
</protein>
<keyword evidence="6" id="KW-0479">Metal-binding</keyword>
<evidence type="ECO:0000256" key="9">
    <source>
        <dbReference type="ARBA" id="ARBA00031306"/>
    </source>
</evidence>
<evidence type="ECO:0000256" key="1">
    <source>
        <dbReference type="ARBA" id="ARBA00001946"/>
    </source>
</evidence>
<evidence type="ECO:0000313" key="11">
    <source>
        <dbReference type="EMBL" id="PYI64524.1"/>
    </source>
</evidence>
<dbReference type="InterPro" id="IPR003374">
    <property type="entry name" value="ApbE-like_sf"/>
</dbReference>
<keyword evidence="12" id="KW-1185">Reference proteome</keyword>
<evidence type="ECO:0000256" key="10">
    <source>
        <dbReference type="ARBA" id="ARBA00048540"/>
    </source>
</evidence>
<reference evidence="11 12" key="1">
    <citation type="submission" date="2018-05" db="EMBL/GenBank/DDBJ databases">
        <title>Genetic diversity of glacier-inhabiting Cryobacterium bacteria in China and description of Cryobacterium mengkeensis sp. nov. and Arthrobacter glacialis sp. nov.</title>
        <authorList>
            <person name="Liu Q."/>
            <person name="Xin Y.-H."/>
        </authorList>
    </citation>
    <scope>NUCLEOTIDE SEQUENCE [LARGE SCALE GENOMIC DNA]</scope>
    <source>
        <strain evidence="11 12">LI2</strain>
    </source>
</reference>
<dbReference type="SUPFAM" id="SSF143631">
    <property type="entry name" value="ApbE-like"/>
    <property type="match status" value="1"/>
</dbReference>
<keyword evidence="7" id="KW-0274">FAD</keyword>
<gene>
    <name evidence="11" type="ORF">CVV68_21770</name>
</gene>
<accession>A0A2V5L331</accession>
<evidence type="ECO:0000256" key="7">
    <source>
        <dbReference type="ARBA" id="ARBA00022827"/>
    </source>
</evidence>
<dbReference type="EMBL" id="QJVD01000048">
    <property type="protein sequence ID" value="PYI64524.1"/>
    <property type="molecule type" value="Genomic_DNA"/>
</dbReference>
<comment type="catalytic activity">
    <reaction evidence="10">
        <text>L-threonyl-[protein] + FAD = FMN-L-threonyl-[protein] + AMP + H(+)</text>
        <dbReference type="Rhea" id="RHEA:36847"/>
        <dbReference type="Rhea" id="RHEA-COMP:11060"/>
        <dbReference type="Rhea" id="RHEA-COMP:11061"/>
        <dbReference type="ChEBI" id="CHEBI:15378"/>
        <dbReference type="ChEBI" id="CHEBI:30013"/>
        <dbReference type="ChEBI" id="CHEBI:57692"/>
        <dbReference type="ChEBI" id="CHEBI:74257"/>
        <dbReference type="ChEBI" id="CHEBI:456215"/>
        <dbReference type="EC" id="2.7.1.180"/>
    </reaction>
</comment>
<dbReference type="GO" id="GO:0016740">
    <property type="term" value="F:transferase activity"/>
    <property type="evidence" value="ECO:0007669"/>
    <property type="project" value="UniProtKB-KW"/>
</dbReference>
<dbReference type="OrthoDB" id="9778595at2"/>
<sequence length="251" mass="26991">MMRFLDTVMGIPMSIDIREAGDRQAAASEAFAIMHEADAIFSPFRPDSELSRLNRAELTLETVGGLFTEVHELASRFEAVSGGVFALHSASGEWDLNGIVKGWAAQRAAQRLREFGVENFCLNAGGDVVAAGNIEPGKAWNAGLRSPESPRQMMAVLALRDMAVATSAAYERGEHILDGRTGRPARGFSSVSVISANLTTADVLATTVFAMGLDGPRWAAERYDCSILAQTEDGNFIDAGDLRRWLAPAKS</sequence>
<comment type="caution">
    <text evidence="11">The sequence shown here is derived from an EMBL/GenBank/DDBJ whole genome shotgun (WGS) entry which is preliminary data.</text>
</comment>
<dbReference type="AlphaFoldDB" id="A0A2V5L331"/>
<comment type="cofactor">
    <cofactor evidence="1">
        <name>Mg(2+)</name>
        <dbReference type="ChEBI" id="CHEBI:18420"/>
    </cofactor>
</comment>
<evidence type="ECO:0000256" key="2">
    <source>
        <dbReference type="ARBA" id="ARBA00011955"/>
    </source>
</evidence>